<feature type="domain" description="Pyruvate/ketoisovalerate oxidoreductase catalytic" evidence="2">
    <location>
        <begin position="19"/>
        <end position="200"/>
    </location>
</feature>
<organism evidence="3 4">
    <name type="scientific">Desulfocicer vacuolatum DSM 3385</name>
    <dbReference type="NCBI Taxonomy" id="1121400"/>
    <lineage>
        <taxon>Bacteria</taxon>
        <taxon>Pseudomonadati</taxon>
        <taxon>Thermodesulfobacteriota</taxon>
        <taxon>Desulfobacteria</taxon>
        <taxon>Desulfobacterales</taxon>
        <taxon>Desulfobacteraceae</taxon>
        <taxon>Desulfocicer</taxon>
    </lineage>
</organism>
<evidence type="ECO:0000313" key="4">
    <source>
        <dbReference type="Proteomes" id="UP000192418"/>
    </source>
</evidence>
<name>A0A1W2EPK5_9BACT</name>
<keyword evidence="3" id="KW-0670">Pyruvate</keyword>
<dbReference type="InterPro" id="IPR002869">
    <property type="entry name" value="Pyrv_flavodox_OxRed_cen"/>
</dbReference>
<dbReference type="OrthoDB" id="9800445at2"/>
<dbReference type="GO" id="GO:0016903">
    <property type="term" value="F:oxidoreductase activity, acting on the aldehyde or oxo group of donors"/>
    <property type="evidence" value="ECO:0007669"/>
    <property type="project" value="InterPro"/>
</dbReference>
<sequence>MARENLIADPYNLVVVGVGGQGGILNTRIIGRMLTKKGMRVTVGDVFGGNQRGGAVVSHLRISRHGSWSPQIPNGAGHVVLGIEPAEALRVLATVGNPQIKLLVNTRAVHPSKVIAGEQSYPTTEEIRNHCVSLSGESWVLDASSEAMKLGRAIYANMIMIGALAGIDVLPLDRNVFEETLSENMPPERVEINLKAYDLGNALIDRR</sequence>
<dbReference type="Proteomes" id="UP000192418">
    <property type="component" value="Unassembled WGS sequence"/>
</dbReference>
<dbReference type="InterPro" id="IPR052198">
    <property type="entry name" value="IorB_Oxidoreductase"/>
</dbReference>
<keyword evidence="4" id="KW-1185">Reference proteome</keyword>
<reference evidence="3 4" key="1">
    <citation type="submission" date="2017-04" db="EMBL/GenBank/DDBJ databases">
        <authorList>
            <person name="Afonso C.L."/>
            <person name="Miller P.J."/>
            <person name="Scott M.A."/>
            <person name="Spackman E."/>
            <person name="Goraichik I."/>
            <person name="Dimitrov K.M."/>
            <person name="Suarez D.L."/>
            <person name="Swayne D.E."/>
        </authorList>
    </citation>
    <scope>NUCLEOTIDE SEQUENCE [LARGE SCALE GENOMIC DNA]</scope>
    <source>
        <strain evidence="3 4">DSM 3385</strain>
    </source>
</reference>
<evidence type="ECO:0000259" key="2">
    <source>
        <dbReference type="Pfam" id="PF01558"/>
    </source>
</evidence>
<dbReference type="PANTHER" id="PTHR43854">
    <property type="entry name" value="INDOLEPYRUVATE OXIDOREDUCTASE SUBUNIT IORB"/>
    <property type="match status" value="1"/>
</dbReference>
<gene>
    <name evidence="3" type="ORF">SAMN02746065_1383</name>
</gene>
<dbReference type="RefSeq" id="WP_084071704.1">
    <property type="nucleotide sequence ID" value="NZ_FWXY01000038.1"/>
</dbReference>
<protein>
    <submittedName>
        <fullName evidence="3">Indolepyruvate ferredoxin oxidoreductase beta subunit</fullName>
    </submittedName>
</protein>
<dbReference type="SUPFAM" id="SSF53323">
    <property type="entry name" value="Pyruvate-ferredoxin oxidoreductase, PFOR, domain III"/>
    <property type="match status" value="1"/>
</dbReference>
<evidence type="ECO:0000256" key="1">
    <source>
        <dbReference type="ARBA" id="ARBA00023002"/>
    </source>
</evidence>
<dbReference type="EMBL" id="FWXY01000038">
    <property type="protein sequence ID" value="SMD11644.1"/>
    <property type="molecule type" value="Genomic_DNA"/>
</dbReference>
<dbReference type="InterPro" id="IPR019752">
    <property type="entry name" value="Pyrv/ketoisovalerate_OxRed_cat"/>
</dbReference>
<dbReference type="Gene3D" id="3.40.920.10">
    <property type="entry name" value="Pyruvate-ferredoxin oxidoreductase, PFOR, domain III"/>
    <property type="match status" value="1"/>
</dbReference>
<dbReference type="AlphaFoldDB" id="A0A1W2EPK5"/>
<dbReference type="Pfam" id="PF01558">
    <property type="entry name" value="POR"/>
    <property type="match status" value="1"/>
</dbReference>
<keyword evidence="1" id="KW-0560">Oxidoreductase</keyword>
<evidence type="ECO:0000313" key="3">
    <source>
        <dbReference type="EMBL" id="SMD11644.1"/>
    </source>
</evidence>
<accession>A0A1W2EPK5</accession>
<dbReference type="PANTHER" id="PTHR43854:SF1">
    <property type="entry name" value="INDOLEPYRUVATE OXIDOREDUCTASE SUBUNIT IORB"/>
    <property type="match status" value="1"/>
</dbReference>
<dbReference type="STRING" id="1121400.SAMN02746065_1383"/>
<proteinExistence type="predicted"/>